<reference evidence="2" key="1">
    <citation type="submission" date="2019-08" db="EMBL/GenBank/DDBJ databases">
        <title>The genome of the North American firefly Photinus pyralis.</title>
        <authorList>
            <consortium name="Photinus pyralis genome working group"/>
            <person name="Fallon T.R."/>
            <person name="Sander Lower S.E."/>
            <person name="Weng J.-K."/>
        </authorList>
    </citation>
    <scope>NUCLEOTIDE SEQUENCE</scope>
    <source>
        <strain evidence="2">TRF0915ILg1</strain>
        <tissue evidence="2">Whole body</tissue>
    </source>
</reference>
<sequence length="260" mass="30174">MDEVEKMLKEIEKELKVGFQRLRLANQEYKDLTIEVLNENKLLNRKISRLKERMSYLEIKLEQKNKEDKNKNIVIRGLKVMEKEASKSVEVLINEKLEIIANIEKTDKYQSEGSLVRDCVPECTERVAAFDSIKLQVVMRNLQPSFFEGLILSNIKNLEDPKMTFRIIEQNMPHASTFIQPSAKVSDLLGPELLYQPSNISGLLKQTTKVKLIRNLSCWICVMLGHTYYQCPKYRTIFFLECGIKGVFKTACPRCTKSNF</sequence>
<name>A0A8K0D1K7_IGNLU</name>
<gene>
    <name evidence="2" type="ORF">ILUMI_08473</name>
</gene>
<protein>
    <submittedName>
        <fullName evidence="2">Uncharacterized protein</fullName>
    </submittedName>
</protein>
<dbReference type="AlphaFoldDB" id="A0A8K0D1K7"/>
<accession>A0A8K0D1K7</accession>
<dbReference type="Proteomes" id="UP000801492">
    <property type="component" value="Unassembled WGS sequence"/>
</dbReference>
<dbReference type="InterPro" id="IPR036875">
    <property type="entry name" value="Znf_CCHC_sf"/>
</dbReference>
<organism evidence="2 3">
    <name type="scientific">Ignelater luminosus</name>
    <name type="common">Cucubano</name>
    <name type="synonym">Pyrophorus luminosus</name>
    <dbReference type="NCBI Taxonomy" id="2038154"/>
    <lineage>
        <taxon>Eukaryota</taxon>
        <taxon>Metazoa</taxon>
        <taxon>Ecdysozoa</taxon>
        <taxon>Arthropoda</taxon>
        <taxon>Hexapoda</taxon>
        <taxon>Insecta</taxon>
        <taxon>Pterygota</taxon>
        <taxon>Neoptera</taxon>
        <taxon>Endopterygota</taxon>
        <taxon>Coleoptera</taxon>
        <taxon>Polyphaga</taxon>
        <taxon>Elateriformia</taxon>
        <taxon>Elateroidea</taxon>
        <taxon>Elateridae</taxon>
        <taxon>Agrypninae</taxon>
        <taxon>Pyrophorini</taxon>
        <taxon>Ignelater</taxon>
    </lineage>
</organism>
<evidence type="ECO:0000256" key="1">
    <source>
        <dbReference type="SAM" id="Coils"/>
    </source>
</evidence>
<evidence type="ECO:0000313" key="2">
    <source>
        <dbReference type="EMBL" id="KAF2897698.1"/>
    </source>
</evidence>
<dbReference type="GO" id="GO:0008270">
    <property type="term" value="F:zinc ion binding"/>
    <property type="evidence" value="ECO:0007669"/>
    <property type="project" value="InterPro"/>
</dbReference>
<dbReference type="OrthoDB" id="8188927at2759"/>
<dbReference type="SUPFAM" id="SSF57756">
    <property type="entry name" value="Retrovirus zinc finger-like domains"/>
    <property type="match status" value="1"/>
</dbReference>
<feature type="coiled-coil region" evidence="1">
    <location>
        <begin position="1"/>
        <end position="67"/>
    </location>
</feature>
<keyword evidence="3" id="KW-1185">Reference proteome</keyword>
<dbReference type="GO" id="GO:0003676">
    <property type="term" value="F:nucleic acid binding"/>
    <property type="evidence" value="ECO:0007669"/>
    <property type="project" value="InterPro"/>
</dbReference>
<dbReference type="EMBL" id="VTPC01003972">
    <property type="protein sequence ID" value="KAF2897698.1"/>
    <property type="molecule type" value="Genomic_DNA"/>
</dbReference>
<keyword evidence="1" id="KW-0175">Coiled coil</keyword>
<proteinExistence type="predicted"/>
<evidence type="ECO:0000313" key="3">
    <source>
        <dbReference type="Proteomes" id="UP000801492"/>
    </source>
</evidence>
<comment type="caution">
    <text evidence="2">The sequence shown here is derived from an EMBL/GenBank/DDBJ whole genome shotgun (WGS) entry which is preliminary data.</text>
</comment>